<evidence type="ECO:0000256" key="1">
    <source>
        <dbReference type="SAM" id="MobiDB-lite"/>
    </source>
</evidence>
<feature type="region of interest" description="Disordered" evidence="1">
    <location>
        <begin position="63"/>
        <end position="118"/>
    </location>
</feature>
<gene>
    <name evidence="2" type="ORF">Pfra01_002563100</name>
</gene>
<feature type="region of interest" description="Disordered" evidence="1">
    <location>
        <begin position="140"/>
        <end position="228"/>
    </location>
</feature>
<protein>
    <submittedName>
        <fullName evidence="2">Unnamed protein product</fullName>
    </submittedName>
</protein>
<name>A0A9W6YDN5_9STRA</name>
<feature type="compositionally biased region" description="Basic and acidic residues" evidence="1">
    <location>
        <begin position="83"/>
        <end position="104"/>
    </location>
</feature>
<evidence type="ECO:0000313" key="2">
    <source>
        <dbReference type="EMBL" id="GMF59386.1"/>
    </source>
</evidence>
<organism evidence="2 3">
    <name type="scientific">Phytophthora fragariaefolia</name>
    <dbReference type="NCBI Taxonomy" id="1490495"/>
    <lineage>
        <taxon>Eukaryota</taxon>
        <taxon>Sar</taxon>
        <taxon>Stramenopiles</taxon>
        <taxon>Oomycota</taxon>
        <taxon>Peronosporomycetes</taxon>
        <taxon>Peronosporales</taxon>
        <taxon>Peronosporaceae</taxon>
        <taxon>Phytophthora</taxon>
    </lineage>
</organism>
<dbReference type="Proteomes" id="UP001165121">
    <property type="component" value="Unassembled WGS sequence"/>
</dbReference>
<proteinExistence type="predicted"/>
<keyword evidence="3" id="KW-1185">Reference proteome</keyword>
<comment type="caution">
    <text evidence="2">The sequence shown here is derived from an EMBL/GenBank/DDBJ whole genome shotgun (WGS) entry which is preliminary data.</text>
</comment>
<accession>A0A9W6YDN5</accession>
<dbReference type="AlphaFoldDB" id="A0A9W6YDN5"/>
<evidence type="ECO:0000313" key="3">
    <source>
        <dbReference type="Proteomes" id="UP001165121"/>
    </source>
</evidence>
<sequence>MTRKSQLQLKKSRLFLERNTNLSPSGINNAVACSARGSADVKYHNGGLTPHSLLLFCTVLNQSTSPSGQSHRRQKYESTSTVKTKENSPAESPHHTILKNDTRLDSSMFSTNGANSTTVSARNTTVANVKRNTLRCNLSYSIIAKRRKQNQQPTQKRRRRKKQQSSSRPYPQVEPHRNEHQRQRVHIWKRSTHVEQQVELAGADQQQEAAHVPPEAHPHAITEEDEPA</sequence>
<feature type="compositionally biased region" description="Basic residues" evidence="1">
    <location>
        <begin position="144"/>
        <end position="163"/>
    </location>
</feature>
<dbReference type="EMBL" id="BSXT01005032">
    <property type="protein sequence ID" value="GMF59386.1"/>
    <property type="molecule type" value="Genomic_DNA"/>
</dbReference>
<feature type="compositionally biased region" description="Polar residues" evidence="1">
    <location>
        <begin position="105"/>
        <end position="118"/>
    </location>
</feature>
<reference evidence="2" key="1">
    <citation type="submission" date="2023-04" db="EMBL/GenBank/DDBJ databases">
        <title>Phytophthora fragariaefolia NBRC 109709.</title>
        <authorList>
            <person name="Ichikawa N."/>
            <person name="Sato H."/>
            <person name="Tonouchi N."/>
        </authorList>
    </citation>
    <scope>NUCLEOTIDE SEQUENCE</scope>
    <source>
        <strain evidence="2">NBRC 109709</strain>
    </source>
</reference>